<sequence length="114" mass="12646">MKPFLFSLGLLAAVTTGDSYSKTEVTTQIEGEGQVYTRIEQEVNGEKQVLEANEPGTYKLEFGSPPQEMVVEASDSAEADQIPEPETVRQKTKSFLLRILQSIKSLLDKILPSR</sequence>
<gene>
    <name evidence="1" type="ORF">UX85_C0005G0073</name>
</gene>
<reference evidence="1 2" key="1">
    <citation type="journal article" date="2015" name="Nature">
        <title>rRNA introns, odd ribosomes, and small enigmatic genomes across a large radiation of phyla.</title>
        <authorList>
            <person name="Brown C.T."/>
            <person name="Hug L.A."/>
            <person name="Thomas B.C."/>
            <person name="Sharon I."/>
            <person name="Castelle C.J."/>
            <person name="Singh A."/>
            <person name="Wilkins M.J."/>
            <person name="Williams K.H."/>
            <person name="Banfield J.F."/>
        </authorList>
    </citation>
    <scope>NUCLEOTIDE SEQUENCE [LARGE SCALE GENOMIC DNA]</scope>
</reference>
<dbReference type="EMBL" id="LCNT01000005">
    <property type="protein sequence ID" value="KKU61035.1"/>
    <property type="molecule type" value="Genomic_DNA"/>
</dbReference>
<protein>
    <submittedName>
        <fullName evidence="1">Uncharacterized protein</fullName>
    </submittedName>
</protein>
<dbReference type="AlphaFoldDB" id="A0A0G1UTJ0"/>
<dbReference type="Proteomes" id="UP000033860">
    <property type="component" value="Unassembled WGS sequence"/>
</dbReference>
<evidence type="ECO:0000313" key="2">
    <source>
        <dbReference type="Proteomes" id="UP000033860"/>
    </source>
</evidence>
<proteinExistence type="predicted"/>
<comment type="caution">
    <text evidence="1">The sequence shown here is derived from an EMBL/GenBank/DDBJ whole genome shotgun (WGS) entry which is preliminary data.</text>
</comment>
<accession>A0A0G1UTJ0</accession>
<name>A0A0G1UTJ0_9BACT</name>
<organism evidence="1 2">
    <name type="scientific">Candidatus Beckwithbacteria bacterium GW2011_GWB1_47_15</name>
    <dbReference type="NCBI Taxonomy" id="1618371"/>
    <lineage>
        <taxon>Bacteria</taxon>
        <taxon>Candidatus Beckwithiibacteriota</taxon>
    </lineage>
</organism>
<evidence type="ECO:0000313" key="1">
    <source>
        <dbReference type="EMBL" id="KKU61035.1"/>
    </source>
</evidence>